<feature type="DNA-binding region" description="H-T-H motif" evidence="5">
    <location>
        <begin position="20"/>
        <end position="39"/>
    </location>
</feature>
<dbReference type="InterPro" id="IPR013196">
    <property type="entry name" value="HTH_11"/>
</dbReference>
<dbReference type="InterPro" id="IPR036390">
    <property type="entry name" value="WH_DNA-bd_sf"/>
</dbReference>
<dbReference type="OrthoDB" id="9807064at2"/>
<dbReference type="InterPro" id="IPR030855">
    <property type="entry name" value="Bifunct_BirA"/>
</dbReference>
<dbReference type="InterPro" id="IPR036388">
    <property type="entry name" value="WH-like_DNA-bd_sf"/>
</dbReference>
<feature type="domain" description="BPL/LPL catalytic" evidence="6">
    <location>
        <begin position="71"/>
        <end position="259"/>
    </location>
</feature>
<comment type="catalytic activity">
    <reaction evidence="5">
        <text>biotin + L-lysyl-[protein] + ATP = N(6)-biotinyl-L-lysyl-[protein] + AMP + diphosphate + H(+)</text>
        <dbReference type="Rhea" id="RHEA:11756"/>
        <dbReference type="Rhea" id="RHEA-COMP:9752"/>
        <dbReference type="Rhea" id="RHEA-COMP:10505"/>
        <dbReference type="ChEBI" id="CHEBI:15378"/>
        <dbReference type="ChEBI" id="CHEBI:29969"/>
        <dbReference type="ChEBI" id="CHEBI:30616"/>
        <dbReference type="ChEBI" id="CHEBI:33019"/>
        <dbReference type="ChEBI" id="CHEBI:57586"/>
        <dbReference type="ChEBI" id="CHEBI:83144"/>
        <dbReference type="ChEBI" id="CHEBI:456215"/>
        <dbReference type="EC" id="6.3.4.15"/>
    </reaction>
</comment>
<dbReference type="InterPro" id="IPR004408">
    <property type="entry name" value="Biotin_CoA_COase_ligase"/>
</dbReference>
<name>A0A494WXG1_9FIRM</name>
<comment type="function">
    <text evidence="5">Acts both as a biotin--[acetyl-CoA-carboxylase] ligase and a repressor.</text>
</comment>
<dbReference type="HAMAP" id="MF_00978">
    <property type="entry name" value="Bifunct_BirA"/>
    <property type="match status" value="1"/>
</dbReference>
<evidence type="ECO:0000256" key="5">
    <source>
        <dbReference type="HAMAP-Rule" id="MF_00978"/>
    </source>
</evidence>
<dbReference type="Gene3D" id="1.10.10.10">
    <property type="entry name" value="Winged helix-like DNA-binding domain superfamily/Winged helix DNA-binding domain"/>
    <property type="match status" value="1"/>
</dbReference>
<evidence type="ECO:0000256" key="4">
    <source>
        <dbReference type="ARBA" id="ARBA00023267"/>
    </source>
</evidence>
<dbReference type="Gene3D" id="2.30.30.100">
    <property type="match status" value="1"/>
</dbReference>
<dbReference type="Pfam" id="PF03099">
    <property type="entry name" value="BPL_LplA_LipB"/>
    <property type="match status" value="1"/>
</dbReference>
<protein>
    <recommendedName>
        <fullName evidence="5">Bifunctional ligase/repressor BirA</fullName>
    </recommendedName>
    <alternativeName>
        <fullName evidence="5">Biotin--[acetyl-CoA-carboxylase] ligase</fullName>
        <ecNumber evidence="5">6.3.4.15</ecNumber>
    </alternativeName>
    <alternativeName>
        <fullName evidence="5">Biotin--protein ligase</fullName>
    </alternativeName>
    <alternativeName>
        <fullName evidence="5">Biotin-[acetyl-CoA carboxylase] synthetase</fullName>
    </alternativeName>
</protein>
<dbReference type="AlphaFoldDB" id="A0A494WXG1"/>
<evidence type="ECO:0000313" key="8">
    <source>
        <dbReference type="Proteomes" id="UP000271256"/>
    </source>
</evidence>
<keyword evidence="4 5" id="KW-0092">Biotin</keyword>
<dbReference type="SUPFAM" id="SSF50037">
    <property type="entry name" value="C-terminal domain of transcriptional repressors"/>
    <property type="match status" value="1"/>
</dbReference>
<comment type="caution">
    <text evidence="7">The sequence shown here is derived from an EMBL/GenBank/DDBJ whole genome shotgun (WGS) entry which is preliminary data.</text>
</comment>
<proteinExistence type="inferred from homology"/>
<dbReference type="Pfam" id="PF02237">
    <property type="entry name" value="BPL_C"/>
    <property type="match status" value="1"/>
</dbReference>
<dbReference type="CDD" id="cd16442">
    <property type="entry name" value="BPL"/>
    <property type="match status" value="1"/>
</dbReference>
<dbReference type="Proteomes" id="UP000271256">
    <property type="component" value="Unassembled WGS sequence"/>
</dbReference>
<dbReference type="InterPro" id="IPR004143">
    <property type="entry name" value="BPL_LPL_catalytic"/>
</dbReference>
<dbReference type="InterPro" id="IPR045864">
    <property type="entry name" value="aa-tRNA-synth_II/BPL/LPL"/>
</dbReference>
<dbReference type="Gene3D" id="3.30.930.10">
    <property type="entry name" value="Bira Bifunctional Protein, Domain 2"/>
    <property type="match status" value="1"/>
</dbReference>
<organism evidence="7 8">
    <name type="scientific">Desulfofundulus salinus</name>
    <dbReference type="NCBI Taxonomy" id="2419843"/>
    <lineage>
        <taxon>Bacteria</taxon>
        <taxon>Bacillati</taxon>
        <taxon>Bacillota</taxon>
        <taxon>Clostridia</taxon>
        <taxon>Eubacteriales</taxon>
        <taxon>Peptococcaceae</taxon>
        <taxon>Desulfofundulus</taxon>
    </lineage>
</organism>
<feature type="binding site" evidence="5">
    <location>
        <position position="115"/>
    </location>
    <ligand>
        <name>biotin</name>
        <dbReference type="ChEBI" id="CHEBI:57586"/>
    </ligand>
</feature>
<keyword evidence="3 5" id="KW-0067">ATP-binding</keyword>
<sequence>MLKEQVLEMLVKGYPDFVSGEAICQSLGVSRTAVWKHIQALRGAGYDIEAVPHAGYRLVNIPDRLYPAEITRGLQTAFLGRNVYHYDQVESTNSTARELAARGVPNGTLVVAEEQTGGRGRMGRGWFSPHGRGIWCSVILHPAVNPMDAPPLTMLAAVAVARALRRAAGVEAGIKWPNDLLVGEKKICGILTELSAEMERINYLIIGMGINVNIDRHEFPPELREIATSVQIERGRRVSRVPLLQNLLAELEYWYRLWEKEGFAPVLACWKELNVTLHRPVRVFTQRETWEGWAEDVDADGSLVLRLPGGEYKRVVSGEVSLRAR</sequence>
<dbReference type="EC" id="6.3.4.15" evidence="5"/>
<comment type="similarity">
    <text evidence="5">Belongs to the biotin--protein ligase family.</text>
</comment>
<dbReference type="EMBL" id="RBWE01000001">
    <property type="protein sequence ID" value="RKO67821.1"/>
    <property type="molecule type" value="Genomic_DNA"/>
</dbReference>
<feature type="binding site" evidence="5">
    <location>
        <position position="186"/>
    </location>
    <ligand>
        <name>biotin</name>
        <dbReference type="ChEBI" id="CHEBI:57586"/>
    </ligand>
</feature>
<keyword evidence="5" id="KW-0238">DNA-binding</keyword>
<gene>
    <name evidence="5" type="primary">birA</name>
    <name evidence="7" type="ORF">D7024_13300</name>
</gene>
<dbReference type="InterPro" id="IPR003142">
    <property type="entry name" value="BPL_C"/>
</dbReference>
<evidence type="ECO:0000256" key="3">
    <source>
        <dbReference type="ARBA" id="ARBA00022840"/>
    </source>
</evidence>
<dbReference type="Pfam" id="PF08279">
    <property type="entry name" value="HTH_11"/>
    <property type="match status" value="1"/>
</dbReference>
<dbReference type="PANTHER" id="PTHR12835">
    <property type="entry name" value="BIOTIN PROTEIN LIGASE"/>
    <property type="match status" value="1"/>
</dbReference>
<evidence type="ECO:0000256" key="2">
    <source>
        <dbReference type="ARBA" id="ARBA00022741"/>
    </source>
</evidence>
<evidence type="ECO:0000313" key="7">
    <source>
        <dbReference type="EMBL" id="RKO67821.1"/>
    </source>
</evidence>
<keyword evidence="5" id="KW-0678">Repressor</keyword>
<dbReference type="PROSITE" id="PS51733">
    <property type="entry name" value="BPL_LPL_CATALYTIC"/>
    <property type="match status" value="1"/>
</dbReference>
<dbReference type="SUPFAM" id="SSF46785">
    <property type="entry name" value="Winged helix' DNA-binding domain"/>
    <property type="match status" value="1"/>
</dbReference>
<keyword evidence="2 5" id="KW-0547">Nucleotide-binding</keyword>
<dbReference type="GO" id="GO:0005737">
    <property type="term" value="C:cytoplasm"/>
    <property type="evidence" value="ECO:0007669"/>
    <property type="project" value="TreeGrafter"/>
</dbReference>
<dbReference type="InterPro" id="IPR008988">
    <property type="entry name" value="Transcriptional_repressor_C"/>
</dbReference>
<dbReference type="GO" id="GO:0006355">
    <property type="term" value="P:regulation of DNA-templated transcription"/>
    <property type="evidence" value="ECO:0007669"/>
    <property type="project" value="UniProtKB-UniRule"/>
</dbReference>
<dbReference type="GO" id="GO:0003677">
    <property type="term" value="F:DNA binding"/>
    <property type="evidence" value="ECO:0007669"/>
    <property type="project" value="UniProtKB-UniRule"/>
</dbReference>
<evidence type="ECO:0000259" key="6">
    <source>
        <dbReference type="PROSITE" id="PS51733"/>
    </source>
</evidence>
<dbReference type="NCBIfam" id="TIGR00121">
    <property type="entry name" value="birA_ligase"/>
    <property type="match status" value="1"/>
</dbReference>
<dbReference type="GO" id="GO:0016740">
    <property type="term" value="F:transferase activity"/>
    <property type="evidence" value="ECO:0007669"/>
    <property type="project" value="UniProtKB-ARBA"/>
</dbReference>
<dbReference type="PANTHER" id="PTHR12835:SF5">
    <property type="entry name" value="BIOTIN--PROTEIN LIGASE"/>
    <property type="match status" value="1"/>
</dbReference>
<dbReference type="GO" id="GO:0004077">
    <property type="term" value="F:biotin--[biotin carboxyl-carrier protein] ligase activity"/>
    <property type="evidence" value="ECO:0007669"/>
    <property type="project" value="UniProtKB-UniRule"/>
</dbReference>
<dbReference type="SUPFAM" id="SSF55681">
    <property type="entry name" value="Class II aaRS and biotin synthetases"/>
    <property type="match status" value="1"/>
</dbReference>
<accession>A0A494WXG1</accession>
<reference evidence="7 8" key="1">
    <citation type="submission" date="2018-10" db="EMBL/GenBank/DDBJ databases">
        <authorList>
            <person name="Grouzdev D.S."/>
            <person name="Krutkina M.S."/>
            <person name="Tourova T.P."/>
            <person name="Nazina T.N."/>
        </authorList>
    </citation>
    <scope>NUCLEOTIDE SEQUENCE [LARGE SCALE GENOMIC DNA]</scope>
    <source>
        <strain evidence="7 8">435</strain>
    </source>
</reference>
<dbReference type="GO" id="GO:0005524">
    <property type="term" value="F:ATP binding"/>
    <property type="evidence" value="ECO:0007669"/>
    <property type="project" value="UniProtKB-UniRule"/>
</dbReference>
<feature type="binding site" evidence="5">
    <location>
        <begin position="91"/>
        <end position="93"/>
    </location>
    <ligand>
        <name>biotin</name>
        <dbReference type="ChEBI" id="CHEBI:57586"/>
    </ligand>
</feature>
<keyword evidence="8" id="KW-1185">Reference proteome</keyword>
<dbReference type="GO" id="GO:0009249">
    <property type="term" value="P:protein lipoylation"/>
    <property type="evidence" value="ECO:0007669"/>
    <property type="project" value="UniProtKB-ARBA"/>
</dbReference>
<evidence type="ECO:0000256" key="1">
    <source>
        <dbReference type="ARBA" id="ARBA00022598"/>
    </source>
</evidence>
<keyword evidence="1 5" id="KW-0436">Ligase</keyword>
<keyword evidence="5" id="KW-0804">Transcription</keyword>
<feature type="binding site" evidence="5">
    <location>
        <begin position="119"/>
        <end position="121"/>
    </location>
    <ligand>
        <name>biotin</name>
        <dbReference type="ChEBI" id="CHEBI:57586"/>
    </ligand>
</feature>
<keyword evidence="5" id="KW-0805">Transcription regulation</keyword>